<keyword evidence="5" id="KW-0997">Cell inner membrane</keyword>
<organism evidence="10 11">
    <name type="scientific">Rhodothalassium salexigens DSM 2132</name>
    <dbReference type="NCBI Taxonomy" id="1188247"/>
    <lineage>
        <taxon>Bacteria</taxon>
        <taxon>Pseudomonadati</taxon>
        <taxon>Pseudomonadota</taxon>
        <taxon>Alphaproteobacteria</taxon>
        <taxon>Rhodothalassiales</taxon>
        <taxon>Rhodothalassiaceae</taxon>
        <taxon>Rhodothalassium</taxon>
    </lineage>
</organism>
<dbReference type="FunCoup" id="A0A4R2PIP9">
    <property type="interactions" value="118"/>
</dbReference>
<comment type="caution">
    <text evidence="10">The sequence shown here is derived from an EMBL/GenBank/DDBJ whole genome shotgun (WGS) entry which is preliminary data.</text>
</comment>
<evidence type="ECO:0000256" key="4">
    <source>
        <dbReference type="ARBA" id="ARBA00022475"/>
    </source>
</evidence>
<keyword evidence="4" id="KW-1003">Cell membrane</keyword>
<dbReference type="NCBIfam" id="TIGR04407">
    <property type="entry name" value="LptF_YjgP"/>
    <property type="match status" value="1"/>
</dbReference>
<dbReference type="PANTHER" id="PTHR33529:SF7">
    <property type="entry name" value="LIPOPOLYSACCHARIDE EXPORT SYSTEM PERMEASE PROTEIN LPTF"/>
    <property type="match status" value="1"/>
</dbReference>
<keyword evidence="8 9" id="KW-0472">Membrane</keyword>
<evidence type="ECO:0000313" key="10">
    <source>
        <dbReference type="EMBL" id="TCP35353.1"/>
    </source>
</evidence>
<feature type="transmembrane region" description="Helical" evidence="9">
    <location>
        <begin position="12"/>
        <end position="30"/>
    </location>
</feature>
<evidence type="ECO:0000256" key="9">
    <source>
        <dbReference type="SAM" id="Phobius"/>
    </source>
</evidence>
<feature type="transmembrane region" description="Helical" evidence="9">
    <location>
        <begin position="350"/>
        <end position="371"/>
    </location>
</feature>
<feature type="transmembrane region" description="Helical" evidence="9">
    <location>
        <begin position="291"/>
        <end position="314"/>
    </location>
</feature>
<gene>
    <name evidence="10" type="ORF">EV659_104205</name>
</gene>
<comment type="subcellular location">
    <subcellularLocation>
        <location evidence="1">Cell inner membrane</location>
        <topology evidence="1">Multi-pass membrane protein</topology>
    </subcellularLocation>
</comment>
<dbReference type="EMBL" id="SLXO01000004">
    <property type="protein sequence ID" value="TCP35353.1"/>
    <property type="molecule type" value="Genomic_DNA"/>
</dbReference>
<name>A0A4R2PIP9_RHOSA</name>
<dbReference type="Proteomes" id="UP000295399">
    <property type="component" value="Unassembled WGS sequence"/>
</dbReference>
<keyword evidence="3" id="KW-0813">Transport</keyword>
<reference evidence="10 11" key="1">
    <citation type="submission" date="2019-03" db="EMBL/GenBank/DDBJ databases">
        <title>Genomic Encyclopedia of Type Strains, Phase IV (KMG-IV): sequencing the most valuable type-strain genomes for metagenomic binning, comparative biology and taxonomic classification.</title>
        <authorList>
            <person name="Goeker M."/>
        </authorList>
    </citation>
    <scope>NUCLEOTIDE SEQUENCE [LARGE SCALE GENOMIC DNA]</scope>
    <source>
        <strain evidence="10 11">DSM 2132</strain>
    </source>
</reference>
<dbReference type="GO" id="GO:0015920">
    <property type="term" value="P:lipopolysaccharide transport"/>
    <property type="evidence" value="ECO:0007669"/>
    <property type="project" value="TreeGrafter"/>
</dbReference>
<sequence length="410" mass="44481">MFQTLDRYLLRSVAEPFALTLVIAVLLLLLEQMLRLFDFVINENGPADVVWAMLLHLLPEYLGTALPLAAFIAMLAAARRLSRSSELDVIRGAGVSLRRLVRPLYVVLVPLMALHALVVGWVQPVSLYTYSALKFDARSGALGATVGVGEYVDLAQGVVLNVGGVERGGRILTDIFLERHGPGGRVVVTAERGEFLATADENVILLRLYQGRLLNLTDVNGTPSLLRFERQDRPIALPPIEAFRPRGSREEEATLPELWRLTGYGAPGDPDGPGGDAVATGPDSAAARAEWHWRLLSTLNFLPLPLLAFGLGVIDKRRDSGAGALLGLVTVIVYHEVMEAGRAIVASGVAAPWLAMWPIYAALWAFALWAFHVTGDRPGAPALTPLETAGQRLGALLGRLARRLRRRPVP</sequence>
<keyword evidence="6 9" id="KW-0812">Transmembrane</keyword>
<dbReference type="RefSeq" id="WP_165878781.1">
    <property type="nucleotide sequence ID" value="NZ_JACIGF010000004.1"/>
</dbReference>
<dbReference type="Pfam" id="PF03739">
    <property type="entry name" value="LptF_LptG"/>
    <property type="match status" value="1"/>
</dbReference>
<evidence type="ECO:0000256" key="2">
    <source>
        <dbReference type="ARBA" id="ARBA00014213"/>
    </source>
</evidence>
<evidence type="ECO:0000256" key="8">
    <source>
        <dbReference type="ARBA" id="ARBA00023136"/>
    </source>
</evidence>
<keyword evidence="7 9" id="KW-1133">Transmembrane helix</keyword>
<dbReference type="PANTHER" id="PTHR33529">
    <property type="entry name" value="SLR0882 PROTEIN-RELATED"/>
    <property type="match status" value="1"/>
</dbReference>
<evidence type="ECO:0000256" key="7">
    <source>
        <dbReference type="ARBA" id="ARBA00022989"/>
    </source>
</evidence>
<accession>A0A4R2PIP9</accession>
<protein>
    <recommendedName>
        <fullName evidence="2">Lipopolysaccharide export system permease protein LptF</fullName>
    </recommendedName>
</protein>
<dbReference type="GO" id="GO:0055085">
    <property type="term" value="P:transmembrane transport"/>
    <property type="evidence" value="ECO:0007669"/>
    <property type="project" value="InterPro"/>
</dbReference>
<evidence type="ECO:0000256" key="5">
    <source>
        <dbReference type="ARBA" id="ARBA00022519"/>
    </source>
</evidence>
<dbReference type="GO" id="GO:0043190">
    <property type="term" value="C:ATP-binding cassette (ABC) transporter complex"/>
    <property type="evidence" value="ECO:0007669"/>
    <property type="project" value="InterPro"/>
</dbReference>
<dbReference type="InterPro" id="IPR005495">
    <property type="entry name" value="LptG/LptF_permease"/>
</dbReference>
<evidence type="ECO:0000256" key="3">
    <source>
        <dbReference type="ARBA" id="ARBA00022448"/>
    </source>
</evidence>
<feature type="transmembrane region" description="Helical" evidence="9">
    <location>
        <begin position="321"/>
        <end position="338"/>
    </location>
</feature>
<keyword evidence="11" id="KW-1185">Reference proteome</keyword>
<dbReference type="AlphaFoldDB" id="A0A4R2PIP9"/>
<evidence type="ECO:0000256" key="1">
    <source>
        <dbReference type="ARBA" id="ARBA00004429"/>
    </source>
</evidence>
<proteinExistence type="predicted"/>
<dbReference type="InParanoid" id="A0A4R2PIP9"/>
<evidence type="ECO:0000313" key="11">
    <source>
        <dbReference type="Proteomes" id="UP000295399"/>
    </source>
</evidence>
<dbReference type="InterPro" id="IPR030922">
    <property type="entry name" value="LptF"/>
</dbReference>
<evidence type="ECO:0000256" key="6">
    <source>
        <dbReference type="ARBA" id="ARBA00022692"/>
    </source>
</evidence>
<feature type="transmembrane region" description="Helical" evidence="9">
    <location>
        <begin position="103"/>
        <end position="122"/>
    </location>
</feature>